<organism evidence="3 4">
    <name type="scientific">Tritrichomonas musculus</name>
    <dbReference type="NCBI Taxonomy" id="1915356"/>
    <lineage>
        <taxon>Eukaryota</taxon>
        <taxon>Metamonada</taxon>
        <taxon>Parabasalia</taxon>
        <taxon>Tritrichomonadida</taxon>
        <taxon>Tritrichomonadidae</taxon>
        <taxon>Tritrichomonas</taxon>
    </lineage>
</organism>
<dbReference type="Gene3D" id="1.10.1540.10">
    <property type="entry name" value="BEACH domain"/>
    <property type="match status" value="2"/>
</dbReference>
<dbReference type="InterPro" id="IPR000409">
    <property type="entry name" value="BEACH_dom"/>
</dbReference>
<comment type="caution">
    <text evidence="3">The sequence shown here is derived from an EMBL/GenBank/DDBJ whole genome shotgun (WGS) entry which is preliminary data.</text>
</comment>
<feature type="domain" description="BEACH" evidence="2">
    <location>
        <begin position="1975"/>
        <end position="2447"/>
    </location>
</feature>
<gene>
    <name evidence="3" type="ORF">M9Y10_041212</name>
</gene>
<dbReference type="SMART" id="SM01026">
    <property type="entry name" value="Beach"/>
    <property type="match status" value="1"/>
</dbReference>
<sequence>MKARILGQINKNDNNPFFSTQDYSKLQTAQEKSEYLNKYLQYFLVRLDLQNTQRQKNINSLLQSFKDFSEILSLNYSILLPDNFEALLQILPIEKSILETIPNSANFLQLIDLIMYQCFQRSDTNIQKLSSSAIIALFSSKVFCKVFIDSGKYIDTITTLVDYSDTQLMHSFFDFFLNENFIQCIIEIDVHNFTENLPKQGSQINLSCSKFVFSLFSKLFFSDTTIKNNRYQLLEFGSKIIVTIFNSLNMNQPEKSELSNLFIQDLSNLDLFSKANEFFISFPSINFMSMFYGNLLLNLSNNNNEFNSIIIKYLHDLYNDDNFSVEEGRVVVMHFFQTLNINYFSNENNFHILDWINDSVFKSSLLFQVTSSFLSKCVYYDTSLLATFIDFFIQKVSPPYQKGFLYNDVFSWFLSLISILYDNDNKTMNGEQNKIDENHYFFDIRKFLSKIFYEPTIQDVSYFLIHFDNFQQLLLHISIMWKDSDKRNSIPKKIFSNGKIVENENNKKMIIQIDDSLFDEIFFSRIIELIEYNRNEESLQDFLLNFLKNSFGKNLVLYFFQNICSSNVVQILLFSFTQEFTEQLIQIIVSFKLLDEIMININEDNSIPIFKIINSIAIKTNNHFFDDYIINNISKNSSILKLDFKKIEKFILPSFYDDPIPIPSLIPLLIIDEKMNFKSPYNHFLLGKYSLPIYNKLNISVSKIPCLQEIVNQFIRFKDFCYIFQNGPKEASMVIQTGKQPEFPFNIYEIFPSDKPSSILLNITASFAAFKIRFETKYKLTNVLFNINGSPILFVKDNHLIDISNASIGTIQLNKWYTISFYYNKNMKNISIGLDSEIISTLSISSKDFQIDSIGSLQNPTSIHYIIMNSISIGNNNSELLNFSEELASKYFKPQGNVLFVSNHSFHRLFESRHAFSRFCEMIETSKITKSEVVPIVDSKNRRRSIVSRQSKKVISESERKYHDKAALFVSLMSSWILSNNISSEWYLNRYRYCMMINYEYCEPFYLTSILQTIINLKDKMTRTKLFYNFIYDYFFWTKFPERVVGQVLDLINNFIDDFQSSFDLKILEETNIGDFLLSLTYFFRNSFVLNGLIKFLTTLFVSFDEKYVAPLLSNFAIISSCLNANEIEIVFDLEKEHNMNFSNTIVTFAIEISRTRKMKLFKVEELFVFALLMSNQQLAINFTMKILQLCDSDQFVQQYLSILCRIVSRFPFNNLIWQRLFQLLMNDKSFVLSFGPNSNLNQYNFSNGIRTTILPLIMSALIPLFNEDSMFSDNIKKIVFHILRENQLNLISKSTIKIFSAFLNGSIFGIVKENSVSQTVFPNQKVKDFYLTFIDDVNRIFFTSRKPNSSFIQFSSMLLCSFLVNQATNFKRFSLLLSVAVHSSGHFLIQMLITFFSSYIQFELSNQQMTLLNDISLFALLNEKDINVRNDLSNSIFVYCVQNHERFVLFAKFFVFSYKYVSNDVKFRTLRAFQEYFNIQPPKTLNEIIPFLFIILCTDLKEAAPDSTKENKEKKVIQKVDNSPKSIIIKARNQRLMNKRVKEQTNNNDTNDNESTSSTYSFAFNLFNYFLSTFKQFPKDNKLSLLLKYKDFKDLISHQKSDVNDLQQVKNYILMTMKNLQEEAYNSYKITDLKGAAIPQDNLGIFLFTHFSDVAQRGKNFFNNLLSDMNYFLRRIEKYYGSFLYINSTITSQNFTFQKLNEITKSYHISPFYYPGFCPVVLSPSPFSALNNDDIEISKDIWSTKIEMNLFGLEKQNNFCHSKFPEFSQFDGYFDYSNKSHKLKISFNHYTDSKTHKLTVYYIQLNSESQQQQNILSFISIYGRPLQIFNCNLIRKFINIPAVLFKYKERYLVLSNCNFDGKDVTFQELNETENDSKIESNSYISFLQSVFLNEFGQYFLFCGHPVLLLRLNDFVISHQCTDDTVTWSVGVFTCLNGSFVLSFSREDIASLQQNNSSLQQIQDEPVSDPPSIHKLNSIEELKQGTVENWLNGKVSNIHYITLLNLISGRSFDDLSSYPIVPRVLSSFSGRSFKEDYHHHLRNLRFPVSVLSEALKSKSHFELEVSDSNSIDIDDENGFDAIDEVRISSPNVDLTDPCFDTLKMRYEMQKYHNCENISNGSVVSSFLIRIPPFLNYSLQFNDGGFDTADRLFSSISMFCGINKFSTSELIPELFLVPEMLTNNFNKIKLPNGVPENVVLPQWSSLTTSKSKNKIDNENNVKSIANNDTSNNSINNDANFNSINNDTSNNSINNDTNLNSINNDTNLNRINNDTSNNSINNDTNFNSINNDTSIESKIDNEANIKSKIDKGIDINDDASIENKIDNETAKIKDDSNESVKMKAAGETISSYNFIQMHRSVLESVNVRGEISKWIDLVFGFKQSGEEAVNSLNLYNPLSYQSSVGTLPQLAKSASASICQSQFRTMRAEFVKNSGQMPLKIFTSPHQPYLTSSSSSMKNESTTLTGISSSLSNFSLKSSPTKKSIQKVLDKKTLFGFSFDDISIHFSQIDNIDRSCLNRVKGTIQINMAKNTFKLFNPEFFNAKNICISKRGDFFAVTFCTSKVKIFHLFYSTSDCQQQQQQNININGQQQILQDTENNVSFTEISVLSRESISFSVINERQYVCASVCKEEVVLWSMINGFITQIIPLKDVRCLTFDEELNLIYIGVGSEVHQFSINGLLLRTIKTGQEDKNINKKNSFDDKNELVVLPNFVESLAVGGFGFSYEKRFIAVGRRNGTVSIYRQNRETLDFELISLFEVSSYPIVKLIANQNNPVIDAIDSYNSLPTVF</sequence>
<reference evidence="3 4" key="1">
    <citation type="submission" date="2024-04" db="EMBL/GenBank/DDBJ databases">
        <title>Tritrichomonas musculus Genome.</title>
        <authorList>
            <person name="Alves-Ferreira E."/>
            <person name="Grigg M."/>
            <person name="Lorenzi H."/>
            <person name="Galac M."/>
        </authorList>
    </citation>
    <scope>NUCLEOTIDE SEQUENCE [LARGE SCALE GENOMIC DNA]</scope>
    <source>
        <strain evidence="3 4">EAF2021</strain>
    </source>
</reference>
<dbReference type="InterPro" id="IPR050865">
    <property type="entry name" value="BEACH_Domain"/>
</dbReference>
<accession>A0ABR2K3R4</accession>
<dbReference type="InterPro" id="IPR036322">
    <property type="entry name" value="WD40_repeat_dom_sf"/>
</dbReference>
<evidence type="ECO:0000313" key="4">
    <source>
        <dbReference type="Proteomes" id="UP001470230"/>
    </source>
</evidence>
<dbReference type="SUPFAM" id="SSF81837">
    <property type="entry name" value="BEACH domain"/>
    <property type="match status" value="2"/>
</dbReference>
<dbReference type="PROSITE" id="PS50197">
    <property type="entry name" value="BEACH"/>
    <property type="match status" value="1"/>
</dbReference>
<dbReference type="SUPFAM" id="SSF50978">
    <property type="entry name" value="WD40 repeat-like"/>
    <property type="match status" value="1"/>
</dbReference>
<evidence type="ECO:0000259" key="2">
    <source>
        <dbReference type="PROSITE" id="PS50197"/>
    </source>
</evidence>
<name>A0ABR2K3R4_9EUKA</name>
<dbReference type="InterPro" id="IPR036372">
    <property type="entry name" value="BEACH_dom_sf"/>
</dbReference>
<evidence type="ECO:0000256" key="1">
    <source>
        <dbReference type="SAM" id="MobiDB-lite"/>
    </source>
</evidence>
<dbReference type="EMBL" id="JAPFFF010000007">
    <property type="protein sequence ID" value="KAK8885758.1"/>
    <property type="molecule type" value="Genomic_DNA"/>
</dbReference>
<keyword evidence="4" id="KW-1185">Reference proteome</keyword>
<feature type="region of interest" description="Disordered" evidence="1">
    <location>
        <begin position="2222"/>
        <end position="2247"/>
    </location>
</feature>
<dbReference type="PANTHER" id="PTHR13743">
    <property type="entry name" value="BEIGE/BEACH-RELATED"/>
    <property type="match status" value="1"/>
</dbReference>
<dbReference type="Pfam" id="PF02138">
    <property type="entry name" value="Beach"/>
    <property type="match status" value="2"/>
</dbReference>
<dbReference type="Proteomes" id="UP001470230">
    <property type="component" value="Unassembled WGS sequence"/>
</dbReference>
<proteinExistence type="predicted"/>
<protein>
    <recommendedName>
        <fullName evidence="2">BEACH domain-containing protein</fullName>
    </recommendedName>
</protein>
<evidence type="ECO:0000313" key="3">
    <source>
        <dbReference type="EMBL" id="KAK8885758.1"/>
    </source>
</evidence>
<dbReference type="PANTHER" id="PTHR13743:SF112">
    <property type="entry name" value="BEACH DOMAIN-CONTAINING PROTEIN"/>
    <property type="match status" value="1"/>
</dbReference>